<dbReference type="InterPro" id="IPR004875">
    <property type="entry name" value="DDE_SF_endonuclease_dom"/>
</dbReference>
<proteinExistence type="predicted"/>
<accession>A0ABN7W8Z7</accession>
<name>A0ABN7W8Z7_GIGMA</name>
<dbReference type="Proteomes" id="UP000789901">
    <property type="component" value="Unassembled WGS sequence"/>
</dbReference>
<evidence type="ECO:0000259" key="1">
    <source>
        <dbReference type="Pfam" id="PF03184"/>
    </source>
</evidence>
<comment type="caution">
    <text evidence="2">The sequence shown here is derived from an EMBL/GenBank/DDBJ whole genome shotgun (WGS) entry which is preliminary data.</text>
</comment>
<dbReference type="Pfam" id="PF03184">
    <property type="entry name" value="DDE_1"/>
    <property type="match status" value="1"/>
</dbReference>
<dbReference type="PANTHER" id="PTHR19303">
    <property type="entry name" value="TRANSPOSON"/>
    <property type="match status" value="1"/>
</dbReference>
<feature type="domain" description="DDE-1" evidence="1">
    <location>
        <begin position="38"/>
        <end position="153"/>
    </location>
</feature>
<keyword evidence="3" id="KW-1185">Reference proteome</keyword>
<dbReference type="Gene3D" id="1.10.10.60">
    <property type="entry name" value="Homeodomain-like"/>
    <property type="match status" value="1"/>
</dbReference>
<dbReference type="EMBL" id="CAJVQB010035371">
    <property type="protein sequence ID" value="CAG8822445.1"/>
    <property type="molecule type" value="Genomic_DNA"/>
</dbReference>
<sequence>SPKLPQIEQALGMWISTTEQKQLTLTGEVIHQKALEFATFTEKMRPLVINKSFMPLAFCHKGITSQSQLPVDYYNNERAWMRQDIFKKFLNNLQAIFQIQDRKILLLVDNATSHNINNHEDYPNIHLHFLSPNTTAHLLPMDAGIINAFKVHYN</sequence>
<evidence type="ECO:0000313" key="3">
    <source>
        <dbReference type="Proteomes" id="UP000789901"/>
    </source>
</evidence>
<reference evidence="2 3" key="1">
    <citation type="submission" date="2021-06" db="EMBL/GenBank/DDBJ databases">
        <authorList>
            <person name="Kallberg Y."/>
            <person name="Tangrot J."/>
            <person name="Rosling A."/>
        </authorList>
    </citation>
    <scope>NUCLEOTIDE SEQUENCE [LARGE SCALE GENOMIC DNA]</scope>
    <source>
        <strain evidence="2 3">120-4 pot B 10/14</strain>
    </source>
</reference>
<feature type="non-terminal residue" evidence="2">
    <location>
        <position position="1"/>
    </location>
</feature>
<dbReference type="InterPro" id="IPR050863">
    <property type="entry name" value="CenT-Element_Derived"/>
</dbReference>
<organism evidence="2 3">
    <name type="scientific">Gigaspora margarita</name>
    <dbReference type="NCBI Taxonomy" id="4874"/>
    <lineage>
        <taxon>Eukaryota</taxon>
        <taxon>Fungi</taxon>
        <taxon>Fungi incertae sedis</taxon>
        <taxon>Mucoromycota</taxon>
        <taxon>Glomeromycotina</taxon>
        <taxon>Glomeromycetes</taxon>
        <taxon>Diversisporales</taxon>
        <taxon>Gigasporaceae</taxon>
        <taxon>Gigaspora</taxon>
    </lineage>
</organism>
<dbReference type="PANTHER" id="PTHR19303:SF73">
    <property type="entry name" value="PROTEIN PDC2"/>
    <property type="match status" value="1"/>
</dbReference>
<gene>
    <name evidence="2" type="ORF">GMARGA_LOCUS28098</name>
</gene>
<protein>
    <submittedName>
        <fullName evidence="2">14399_t:CDS:1</fullName>
    </submittedName>
</protein>
<evidence type="ECO:0000313" key="2">
    <source>
        <dbReference type="EMBL" id="CAG8822445.1"/>
    </source>
</evidence>